<evidence type="ECO:0000256" key="2">
    <source>
        <dbReference type="PROSITE-ProRule" id="PRU00236"/>
    </source>
</evidence>
<evidence type="ECO:0000256" key="1">
    <source>
        <dbReference type="ARBA" id="ARBA00023027"/>
    </source>
</evidence>
<dbReference type="OrthoDB" id="424302at2759"/>
<feature type="binding site" evidence="2">
    <location>
        <position position="232"/>
    </location>
    <ligand>
        <name>Zn(2+)</name>
        <dbReference type="ChEBI" id="CHEBI:29105"/>
    </ligand>
</feature>
<evidence type="ECO:0000259" key="4">
    <source>
        <dbReference type="PROSITE" id="PS50305"/>
    </source>
</evidence>
<feature type="region of interest" description="Disordered" evidence="3">
    <location>
        <begin position="1"/>
        <end position="23"/>
    </location>
</feature>
<dbReference type="Gene3D" id="3.40.50.1220">
    <property type="entry name" value="TPP-binding domain"/>
    <property type="match status" value="1"/>
</dbReference>
<dbReference type="Proteomes" id="UP000444721">
    <property type="component" value="Unassembled WGS sequence"/>
</dbReference>
<dbReference type="EMBL" id="VFQX01000007">
    <property type="protein sequence ID" value="KAF0982861.1"/>
    <property type="molecule type" value="Genomic_DNA"/>
</dbReference>
<dbReference type="GO" id="GO:0017136">
    <property type="term" value="F:histone deacetylase activity, NAD-dependent"/>
    <property type="evidence" value="ECO:0007669"/>
    <property type="project" value="TreeGrafter"/>
</dbReference>
<dbReference type="PROSITE" id="PS50305">
    <property type="entry name" value="SIRTUIN"/>
    <property type="match status" value="1"/>
</dbReference>
<sequence>MIPSHSQDDSSLSNSPNRGEKGATLHHMNNIKKAAEILSKASFLLITCGAGFSQDSGLAVYKDIASHQVYKKKNLEYHDLARPVSCCDDMLLEYYGFWIHCVQTYFKTPSHSGYQILQKWKEKMFEKKIIPNEFFEKQKSLLSDSEWFNEENNHKIAKNVFIYSSNVDNHFSRYFNREEIYNIHGHVFNWQCGKPCSEKSVWKVSNLDEFEIDENTMEINSKDLQKLTCPHCEEHSMPNVLMFGDLGQYIRNKEEEDRYIAWECSVETFSREMQCLSEYGNTKYPFVIIELGCGLRVPSVRLENECVLLDCDQSFLIRINVGQEELDTIHNEELKPLKNERILCLQGGCEKVLKEIDHELEERFKLD</sequence>
<dbReference type="GO" id="GO:0046872">
    <property type="term" value="F:metal ion binding"/>
    <property type="evidence" value="ECO:0007669"/>
    <property type="project" value="UniProtKB-KW"/>
</dbReference>
<feature type="domain" description="Deacetylase sirtuin-type" evidence="4">
    <location>
        <begin position="24"/>
        <end position="367"/>
    </location>
</feature>
<feature type="binding site" evidence="2">
    <location>
        <position position="229"/>
    </location>
    <ligand>
        <name>Zn(2+)</name>
        <dbReference type="ChEBI" id="CHEBI:29105"/>
    </ligand>
</feature>
<evidence type="ECO:0000313" key="6">
    <source>
        <dbReference type="Proteomes" id="UP000444721"/>
    </source>
</evidence>
<dbReference type="RefSeq" id="XP_044567574.1">
    <property type="nucleotide sequence ID" value="XM_044701182.1"/>
</dbReference>
<keyword evidence="1" id="KW-0520">NAD</keyword>
<feature type="binding site" evidence="2">
    <location>
        <position position="192"/>
    </location>
    <ligand>
        <name>Zn(2+)</name>
        <dbReference type="ChEBI" id="CHEBI:29105"/>
    </ligand>
</feature>
<comment type="caution">
    <text evidence="5">The sequence shown here is derived from an EMBL/GenBank/DDBJ whole genome shotgun (WGS) entry which is preliminary data.</text>
</comment>
<name>A0A6A5C6X6_NAEFO</name>
<keyword evidence="2" id="KW-0479">Metal-binding</keyword>
<dbReference type="VEuPathDB" id="AmoebaDB:NF0024850"/>
<dbReference type="InterPro" id="IPR026590">
    <property type="entry name" value="Ssirtuin_cat_dom"/>
</dbReference>
<evidence type="ECO:0000256" key="3">
    <source>
        <dbReference type="SAM" id="MobiDB-lite"/>
    </source>
</evidence>
<dbReference type="PANTHER" id="PTHR11085">
    <property type="entry name" value="NAD-DEPENDENT PROTEIN DEACYLASE SIRTUIN-5, MITOCHONDRIAL-RELATED"/>
    <property type="match status" value="1"/>
</dbReference>
<dbReference type="PANTHER" id="PTHR11085:SF10">
    <property type="entry name" value="NAD-DEPENDENT PROTEIN DEACYLASE SIRTUIN-5, MITOCHONDRIAL-RELATED"/>
    <property type="match status" value="1"/>
</dbReference>
<dbReference type="SUPFAM" id="SSF52467">
    <property type="entry name" value="DHS-like NAD/FAD-binding domain"/>
    <property type="match status" value="1"/>
</dbReference>
<proteinExistence type="predicted"/>
<accession>A0A6A5C6X6</accession>
<feature type="compositionally biased region" description="Low complexity" evidence="3">
    <location>
        <begin position="1"/>
        <end position="17"/>
    </location>
</feature>
<keyword evidence="2" id="KW-0862">Zinc</keyword>
<reference evidence="5 6" key="1">
    <citation type="journal article" date="2019" name="Sci. Rep.">
        <title>Nanopore sequencing improves the draft genome of the human pathogenic amoeba Naegleria fowleri.</title>
        <authorList>
            <person name="Liechti N."/>
            <person name="Schurch N."/>
            <person name="Bruggmann R."/>
            <person name="Wittwer M."/>
        </authorList>
    </citation>
    <scope>NUCLEOTIDE SEQUENCE [LARGE SCALE GENOMIC DNA]</scope>
    <source>
        <strain evidence="5 6">ATCC 30894</strain>
    </source>
</reference>
<evidence type="ECO:0000313" key="5">
    <source>
        <dbReference type="EMBL" id="KAF0982861.1"/>
    </source>
</evidence>
<dbReference type="OMA" id="EDRYIAW"/>
<protein>
    <recommendedName>
        <fullName evidence="4">Deacetylase sirtuin-type domain-containing protein</fullName>
    </recommendedName>
</protein>
<dbReference type="InterPro" id="IPR029035">
    <property type="entry name" value="DHS-like_NAD/FAD-binding_dom"/>
</dbReference>
<gene>
    <name evidence="5" type="ORF">FDP41_010840</name>
</gene>
<dbReference type="GeneID" id="68118055"/>
<dbReference type="VEuPathDB" id="AmoebaDB:NfTy_015110"/>
<dbReference type="AlphaFoldDB" id="A0A6A5C6X6"/>
<organism evidence="5 6">
    <name type="scientific">Naegleria fowleri</name>
    <name type="common">Brain eating amoeba</name>
    <dbReference type="NCBI Taxonomy" id="5763"/>
    <lineage>
        <taxon>Eukaryota</taxon>
        <taxon>Discoba</taxon>
        <taxon>Heterolobosea</taxon>
        <taxon>Tetramitia</taxon>
        <taxon>Eutetramitia</taxon>
        <taxon>Vahlkampfiidae</taxon>
        <taxon>Naegleria</taxon>
    </lineage>
</organism>
<keyword evidence="6" id="KW-1185">Reference proteome</keyword>
<feature type="active site" description="Proton acceptor" evidence="2">
    <location>
        <position position="184"/>
    </location>
</feature>
<dbReference type="InterPro" id="IPR050134">
    <property type="entry name" value="NAD-dep_sirtuin_deacylases"/>
</dbReference>
<feature type="binding site" evidence="2">
    <location>
        <position position="196"/>
    </location>
    <ligand>
        <name>Zn(2+)</name>
        <dbReference type="ChEBI" id="CHEBI:29105"/>
    </ligand>
</feature>
<dbReference type="GO" id="GO:0070403">
    <property type="term" value="F:NAD+ binding"/>
    <property type="evidence" value="ECO:0007669"/>
    <property type="project" value="TreeGrafter"/>
</dbReference>
<dbReference type="VEuPathDB" id="AmoebaDB:FDP41_010840"/>